<reference evidence="3 4" key="1">
    <citation type="submission" date="2022-11" db="EMBL/GenBank/DDBJ databases">
        <title>Minimal conservation of predation-associated metabolite biosynthetic gene clusters underscores biosynthetic potential of Myxococcota including descriptions for ten novel species: Archangium lansinium sp. nov., Myxococcus landrumus sp. nov., Nannocystis bai.</title>
        <authorList>
            <person name="Ahearne A."/>
            <person name="Stevens C."/>
            <person name="Phillips K."/>
        </authorList>
    </citation>
    <scope>NUCLEOTIDE SEQUENCE [LARGE SCALE GENOMIC DNA]</scope>
    <source>
        <strain evidence="3 4">MIWBW</strain>
    </source>
</reference>
<evidence type="ECO:0000256" key="2">
    <source>
        <dbReference type="SAM" id="SignalP"/>
    </source>
</evidence>
<gene>
    <name evidence="3" type="ORF">OV287_01485</name>
</gene>
<dbReference type="RefSeq" id="WP_267532162.1">
    <property type="nucleotide sequence ID" value="NZ_JAPNKA010000001.1"/>
</dbReference>
<feature type="region of interest" description="Disordered" evidence="1">
    <location>
        <begin position="24"/>
        <end position="50"/>
    </location>
</feature>
<keyword evidence="2" id="KW-0732">Signal</keyword>
<evidence type="ECO:0008006" key="5">
    <source>
        <dbReference type="Google" id="ProtNLM"/>
    </source>
</evidence>
<proteinExistence type="predicted"/>
<evidence type="ECO:0000256" key="1">
    <source>
        <dbReference type="SAM" id="MobiDB-lite"/>
    </source>
</evidence>
<accession>A0ABT3ZUS6</accession>
<evidence type="ECO:0000313" key="3">
    <source>
        <dbReference type="EMBL" id="MCY1073145.1"/>
    </source>
</evidence>
<keyword evidence="4" id="KW-1185">Reference proteome</keyword>
<sequence>MSSMRRVYLSCLAAVFLAACPKAPAGPPPPAEPRPEHPGEAPPRSAGPEAPEAEALLAAAEKSGLDVHDRLEHAARAATLAPKHPGARAALRKHYLDYQFDRLAGPGGGGGAPPLERHLPCASPATPDGCLADALFPQRLFGAKTLERRDGSFVGVGARDDHLYVVRGTSRPAEGGLSYVVLSRAFEDADARLVAEALGLKVAEGSVGSLRYVTDGEHGYSRTTIGSRLEVRDGAREQVLIDLQKHIPPGKDGEIRADLRGQLSLALLFVGDFDQDGRDDALVYVSTGGNCCAPCYLFASVPREGAPVVTGNFCTWQAPPLLGEAEGKPTFTITDEEGEKTFVFAEHEARQLSVRPRTTLETVFEYTADELWKVADEQGQSPDFTTVNLKYDLDEDGRAERIECKGWVRWNGLRCNVYRADGRQIGTFGGCKRVGVLSSRTQGMHDMVCDKDEVSRWNGTAYP</sequence>
<organism evidence="3 4">
    <name type="scientific">Archangium lansingense</name>
    <dbReference type="NCBI Taxonomy" id="2995310"/>
    <lineage>
        <taxon>Bacteria</taxon>
        <taxon>Pseudomonadati</taxon>
        <taxon>Myxococcota</taxon>
        <taxon>Myxococcia</taxon>
        <taxon>Myxococcales</taxon>
        <taxon>Cystobacterineae</taxon>
        <taxon>Archangiaceae</taxon>
        <taxon>Archangium</taxon>
    </lineage>
</organism>
<dbReference type="Proteomes" id="UP001207654">
    <property type="component" value="Unassembled WGS sequence"/>
</dbReference>
<dbReference type="PROSITE" id="PS51257">
    <property type="entry name" value="PROKAR_LIPOPROTEIN"/>
    <property type="match status" value="1"/>
</dbReference>
<comment type="caution">
    <text evidence="3">The sequence shown here is derived from an EMBL/GenBank/DDBJ whole genome shotgun (WGS) entry which is preliminary data.</text>
</comment>
<protein>
    <recommendedName>
        <fullName evidence="5">FG-GAP repeat protein</fullName>
    </recommendedName>
</protein>
<dbReference type="EMBL" id="JAPNKA010000001">
    <property type="protein sequence ID" value="MCY1073145.1"/>
    <property type="molecule type" value="Genomic_DNA"/>
</dbReference>
<name>A0ABT3ZUS6_9BACT</name>
<feature type="chain" id="PRO_5046547370" description="FG-GAP repeat protein" evidence="2">
    <location>
        <begin position="26"/>
        <end position="463"/>
    </location>
</feature>
<feature type="signal peptide" evidence="2">
    <location>
        <begin position="1"/>
        <end position="25"/>
    </location>
</feature>
<evidence type="ECO:0000313" key="4">
    <source>
        <dbReference type="Proteomes" id="UP001207654"/>
    </source>
</evidence>